<evidence type="ECO:0000259" key="7">
    <source>
        <dbReference type="Pfam" id="PF06429"/>
    </source>
</evidence>
<dbReference type="InterPro" id="IPR037925">
    <property type="entry name" value="FlgE/F/G-like"/>
</dbReference>
<proteinExistence type="inferred from homology"/>
<evidence type="ECO:0000256" key="4">
    <source>
        <dbReference type="ARBA" id="ARBA00023143"/>
    </source>
</evidence>
<dbReference type="InterPro" id="IPR053967">
    <property type="entry name" value="LlgE_F_G-like_D1"/>
</dbReference>
<dbReference type="GO" id="GO:0009425">
    <property type="term" value="C:bacterial-type flagellum basal body"/>
    <property type="evidence" value="ECO:0007669"/>
    <property type="project" value="UniProtKB-SubCell"/>
</dbReference>
<dbReference type="SUPFAM" id="SSF117143">
    <property type="entry name" value="Flagellar hook protein flgE"/>
    <property type="match status" value="1"/>
</dbReference>
<keyword evidence="10" id="KW-0966">Cell projection</keyword>
<name>A0A6J4J6Y2_9BACT</name>
<dbReference type="GO" id="GO:0009424">
    <property type="term" value="C:bacterial-type flagellum hook"/>
    <property type="evidence" value="ECO:0007669"/>
    <property type="project" value="TreeGrafter"/>
</dbReference>
<dbReference type="PANTHER" id="PTHR30435">
    <property type="entry name" value="FLAGELLAR PROTEIN"/>
    <property type="match status" value="1"/>
</dbReference>
<evidence type="ECO:0000256" key="1">
    <source>
        <dbReference type="ARBA" id="ARBA00004117"/>
    </source>
</evidence>
<feature type="domain" description="Flagellar hook protein FlgE/F/G-like D1" evidence="9">
    <location>
        <begin position="95"/>
        <end position="157"/>
    </location>
</feature>
<protein>
    <recommendedName>
        <fullName evidence="3 5">Flagellar hook protein FlgE</fullName>
    </recommendedName>
</protein>
<dbReference type="Gene3D" id="2.60.98.20">
    <property type="entry name" value="Flagellar hook protein FlgE"/>
    <property type="match status" value="1"/>
</dbReference>
<accession>A0A6J4J6Y2</accession>
<feature type="domain" description="Flagellar hook protein FlgE D2" evidence="8">
    <location>
        <begin position="192"/>
        <end position="298"/>
    </location>
</feature>
<dbReference type="InterPro" id="IPR011491">
    <property type="entry name" value="FlgE_D2"/>
</dbReference>
<evidence type="ECO:0000259" key="6">
    <source>
        <dbReference type="Pfam" id="PF00460"/>
    </source>
</evidence>
<dbReference type="GO" id="GO:0071978">
    <property type="term" value="P:bacterial-type flagellum-dependent swarming motility"/>
    <property type="evidence" value="ECO:0007669"/>
    <property type="project" value="TreeGrafter"/>
</dbReference>
<feature type="domain" description="Flagellar basal body rod protein N-terminal" evidence="6">
    <location>
        <begin position="5"/>
        <end position="35"/>
    </location>
</feature>
<dbReference type="Pfam" id="PF06429">
    <property type="entry name" value="Flg_bbr_C"/>
    <property type="match status" value="1"/>
</dbReference>
<dbReference type="InterPro" id="IPR010930">
    <property type="entry name" value="Flg_bb/hook_C_dom"/>
</dbReference>
<dbReference type="Pfam" id="PF07559">
    <property type="entry name" value="FlgE_D2"/>
    <property type="match status" value="1"/>
</dbReference>
<comment type="similarity">
    <text evidence="2 5">Belongs to the flagella basal body rod proteins family.</text>
</comment>
<reference evidence="10" key="1">
    <citation type="submission" date="2020-02" db="EMBL/GenBank/DDBJ databases">
        <authorList>
            <person name="Meier V. D."/>
        </authorList>
    </citation>
    <scope>NUCLEOTIDE SEQUENCE</scope>
    <source>
        <strain evidence="10">AVDCRST_MAG63</strain>
    </source>
</reference>
<keyword evidence="10" id="KW-0282">Flagellum</keyword>
<sequence length="418" mass="42986">MVQAMYSAVSGVAAHQTRLDVIGNNIANVNTVAYKAGRATFYDQLSQTIQGASRPTGGLGGTNPMQVGLGVRIGSITTQQTQGALQQTGRPSDLAIQGNGFFMVGNGDATFYSRDGGFTLDADGNLVSATTGMKLLGWQASADGSVDTSGPVTPASSIRVPIATLTSVRQTSTVDFAGNLDARVAPGSGAIYERTGQVFDSLGNPHEIAFRFERIAPQGADGATWQFTTSIDGGAPSTAGGPNSGTISFDSAGKVTGWTGTVDLAPAGAAPFTITPSFKDISQLSGEYTANAVGQDGFPFGTLQSYSIGEDGLVTGIFSNGLNRSLGSIAISQFANPAGLDKLGTNLYRPTPNSGAAQVTPPGVAGAGRVSGGFLEQSNVNLAEEFSSMILTQRGFQANTRIVTASDEILQDLIQMKR</sequence>
<gene>
    <name evidence="10" type="ORF">AVDCRST_MAG63-2905</name>
</gene>
<dbReference type="Pfam" id="PF22692">
    <property type="entry name" value="LlgE_F_G_D1"/>
    <property type="match status" value="1"/>
</dbReference>
<dbReference type="InterPro" id="IPR001444">
    <property type="entry name" value="Flag_bb_rod_N"/>
</dbReference>
<comment type="subcellular location">
    <subcellularLocation>
        <location evidence="1 5">Bacterial flagellum basal body</location>
    </subcellularLocation>
</comment>
<evidence type="ECO:0000256" key="5">
    <source>
        <dbReference type="RuleBase" id="RU362116"/>
    </source>
</evidence>
<keyword evidence="10" id="KW-0969">Cilium</keyword>
<evidence type="ECO:0000313" key="10">
    <source>
        <dbReference type="EMBL" id="CAA9270614.1"/>
    </source>
</evidence>
<dbReference type="Pfam" id="PF00460">
    <property type="entry name" value="Flg_bb_rod"/>
    <property type="match status" value="1"/>
</dbReference>
<evidence type="ECO:0000256" key="3">
    <source>
        <dbReference type="ARBA" id="ARBA00019015"/>
    </source>
</evidence>
<dbReference type="NCBIfam" id="TIGR03506">
    <property type="entry name" value="FlgEFG_subfam"/>
    <property type="match status" value="1"/>
</dbReference>
<dbReference type="AlphaFoldDB" id="A0A6J4J6Y2"/>
<dbReference type="PROSITE" id="PS00588">
    <property type="entry name" value="FLAGELLA_BB_ROD"/>
    <property type="match status" value="1"/>
</dbReference>
<feature type="domain" description="Flagellar basal-body/hook protein C-terminal" evidence="7">
    <location>
        <begin position="373"/>
        <end position="416"/>
    </location>
</feature>
<dbReference type="EMBL" id="CADCTO010000380">
    <property type="protein sequence ID" value="CAA9270614.1"/>
    <property type="molecule type" value="Genomic_DNA"/>
</dbReference>
<dbReference type="GO" id="GO:0005829">
    <property type="term" value="C:cytosol"/>
    <property type="evidence" value="ECO:0007669"/>
    <property type="project" value="TreeGrafter"/>
</dbReference>
<dbReference type="PANTHER" id="PTHR30435:SF1">
    <property type="entry name" value="FLAGELLAR HOOK PROTEIN FLGE"/>
    <property type="match status" value="1"/>
</dbReference>
<organism evidence="10">
    <name type="scientific">uncultured Armatimonadetes bacterium</name>
    <dbReference type="NCBI Taxonomy" id="157466"/>
    <lineage>
        <taxon>Bacteria</taxon>
        <taxon>Bacillati</taxon>
        <taxon>Armatimonadota</taxon>
        <taxon>environmental samples</taxon>
    </lineage>
</organism>
<dbReference type="InterPro" id="IPR020013">
    <property type="entry name" value="Flagellar_FlgE/F/G"/>
</dbReference>
<dbReference type="InterPro" id="IPR019776">
    <property type="entry name" value="Flagellar_basal_body_rod_CS"/>
</dbReference>
<comment type="function">
    <text evidence="5">A flexible structure which links the flagellar filament to the drive apparatus in the basal body.</text>
</comment>
<evidence type="ECO:0000259" key="8">
    <source>
        <dbReference type="Pfam" id="PF07559"/>
    </source>
</evidence>
<evidence type="ECO:0000259" key="9">
    <source>
        <dbReference type="Pfam" id="PF22692"/>
    </source>
</evidence>
<evidence type="ECO:0000256" key="2">
    <source>
        <dbReference type="ARBA" id="ARBA00009677"/>
    </source>
</evidence>
<dbReference type="InterPro" id="IPR037058">
    <property type="entry name" value="Falgellar_hook_FlgE_sf"/>
</dbReference>
<keyword evidence="4 5" id="KW-0975">Bacterial flagellum</keyword>